<evidence type="ECO:0000313" key="1">
    <source>
        <dbReference type="EMBL" id="QVJ03047.1"/>
    </source>
</evidence>
<dbReference type="Proteomes" id="UP000682416">
    <property type="component" value="Chromosome"/>
</dbReference>
<gene>
    <name evidence="1" type="ORF">KGD82_13515</name>
</gene>
<dbReference type="AlphaFoldDB" id="A0A975LDA5"/>
<dbReference type="EMBL" id="CP074402">
    <property type="protein sequence ID" value="QVJ03047.1"/>
    <property type="molecule type" value="Genomic_DNA"/>
</dbReference>
<protein>
    <submittedName>
        <fullName evidence="1">Uncharacterized protein</fullName>
    </submittedName>
</protein>
<organism evidence="1 2">
    <name type="scientific">Nocardiopsis eucommiae</name>
    <dbReference type="NCBI Taxonomy" id="2831970"/>
    <lineage>
        <taxon>Bacteria</taxon>
        <taxon>Bacillati</taxon>
        <taxon>Actinomycetota</taxon>
        <taxon>Actinomycetes</taxon>
        <taxon>Streptosporangiales</taxon>
        <taxon>Nocardiopsidaceae</taxon>
        <taxon>Nocardiopsis</taxon>
    </lineage>
</organism>
<accession>A0A975LDA5</accession>
<sequence>MTTLAVLDPGRMLIGEVRVPVKNTLYDLEREVNDLDRPELTWQGEGDPR</sequence>
<evidence type="ECO:0000313" key="2">
    <source>
        <dbReference type="Proteomes" id="UP000682416"/>
    </source>
</evidence>
<keyword evidence="2" id="KW-1185">Reference proteome</keyword>
<reference evidence="1" key="1">
    <citation type="submission" date="2021-05" db="EMBL/GenBank/DDBJ databases">
        <authorList>
            <person name="Kaiqin L."/>
            <person name="Jian G."/>
        </authorList>
    </citation>
    <scope>NUCLEOTIDE SEQUENCE</scope>
    <source>
        <strain evidence="1">HDS5</strain>
    </source>
</reference>
<name>A0A975LDA5_9ACTN</name>
<dbReference type="KEGG" id="nec:KGD82_13515"/>
<proteinExistence type="predicted"/>